<keyword evidence="1" id="KW-0732">Signal</keyword>
<accession>A0A8J7K0R6</accession>
<feature type="signal peptide" evidence="1">
    <location>
        <begin position="1"/>
        <end position="17"/>
    </location>
</feature>
<reference evidence="2 3" key="1">
    <citation type="submission" date="2020-10" db="EMBL/GenBank/DDBJ databases">
        <title>The genome sequence of Chitinilyticum litopenaei 4Y14.</title>
        <authorList>
            <person name="Liu Y."/>
        </authorList>
    </citation>
    <scope>NUCLEOTIDE SEQUENCE [LARGE SCALE GENOMIC DNA]</scope>
    <source>
        <strain evidence="2 3">4Y14</strain>
    </source>
</reference>
<gene>
    <name evidence="2" type="ORF">INR99_02910</name>
</gene>
<dbReference type="InterPro" id="IPR038765">
    <property type="entry name" value="Papain-like_cys_pep_sf"/>
</dbReference>
<dbReference type="EMBL" id="JADFUA010000001">
    <property type="protein sequence ID" value="MBE9608291.1"/>
    <property type="molecule type" value="Genomic_DNA"/>
</dbReference>
<dbReference type="Gene3D" id="3.90.1720.10">
    <property type="entry name" value="endopeptidase domain like (from Nostoc punctiforme)"/>
    <property type="match status" value="1"/>
</dbReference>
<sequence>MRCLPLFLFALAAPAFAVLPDVQDGDLVFHTSRSTQSLAVQRGTGSKYSHMGMVFLKHGQPYVLEAVSTVRYTPLAQWAARGSNGHLEVKRLADGLSPAQATRLRTEAERYLGKPYDLTFEWSDQRIYCSELVWKSYERALGIRIGETQRLRDFRLDDPVVAAKLRERYGQAMPLDETVISPVAMFESGKLRSVR</sequence>
<feature type="chain" id="PRO_5035203895" evidence="1">
    <location>
        <begin position="18"/>
        <end position="195"/>
    </location>
</feature>
<evidence type="ECO:0000313" key="2">
    <source>
        <dbReference type="EMBL" id="MBE9608291.1"/>
    </source>
</evidence>
<dbReference type="RefSeq" id="WP_194114784.1">
    <property type="nucleotide sequence ID" value="NZ_JADFUA010000001.1"/>
</dbReference>
<dbReference type="AlphaFoldDB" id="A0A8J7K0R6"/>
<organism evidence="2 3">
    <name type="scientific">Chitinilyticum piscinae</name>
    <dbReference type="NCBI Taxonomy" id="2866724"/>
    <lineage>
        <taxon>Bacteria</taxon>
        <taxon>Pseudomonadati</taxon>
        <taxon>Pseudomonadota</taxon>
        <taxon>Betaproteobacteria</taxon>
        <taxon>Neisseriales</taxon>
        <taxon>Chitinibacteraceae</taxon>
        <taxon>Chitinilyticum</taxon>
    </lineage>
</organism>
<name>A0A8J7K0R6_9NEIS</name>
<dbReference type="Proteomes" id="UP000604481">
    <property type="component" value="Unassembled WGS sequence"/>
</dbReference>
<keyword evidence="3" id="KW-1185">Reference proteome</keyword>
<evidence type="ECO:0000313" key="3">
    <source>
        <dbReference type="Proteomes" id="UP000604481"/>
    </source>
</evidence>
<dbReference type="InterPro" id="IPR024453">
    <property type="entry name" value="Peptidase_C92"/>
</dbReference>
<evidence type="ECO:0000256" key="1">
    <source>
        <dbReference type="SAM" id="SignalP"/>
    </source>
</evidence>
<dbReference type="Pfam" id="PF05708">
    <property type="entry name" value="Peptidase_C92"/>
    <property type="match status" value="1"/>
</dbReference>
<dbReference type="NCBIfam" id="NF007458">
    <property type="entry name" value="PRK10030.1"/>
    <property type="match status" value="1"/>
</dbReference>
<comment type="caution">
    <text evidence="2">The sequence shown here is derived from an EMBL/GenBank/DDBJ whole genome shotgun (WGS) entry which is preliminary data.</text>
</comment>
<protein>
    <submittedName>
        <fullName evidence="2">YiiX family permuted papain-like enzyme</fullName>
    </submittedName>
</protein>
<proteinExistence type="predicted"/>
<dbReference type="SUPFAM" id="SSF54001">
    <property type="entry name" value="Cysteine proteinases"/>
    <property type="match status" value="1"/>
</dbReference>